<feature type="chain" id="PRO_5031376116" evidence="2">
    <location>
        <begin position="20"/>
        <end position="127"/>
    </location>
</feature>
<feature type="signal peptide" evidence="2">
    <location>
        <begin position="1"/>
        <end position="19"/>
    </location>
</feature>
<evidence type="ECO:0000256" key="2">
    <source>
        <dbReference type="SAM" id="SignalP"/>
    </source>
</evidence>
<evidence type="ECO:0000256" key="1">
    <source>
        <dbReference type="SAM" id="MobiDB-lite"/>
    </source>
</evidence>
<dbReference type="AlphaFoldDB" id="A0A7S1LBH7"/>
<feature type="region of interest" description="Disordered" evidence="1">
    <location>
        <begin position="46"/>
        <end position="70"/>
    </location>
</feature>
<gene>
    <name evidence="3" type="ORF">ACAT0790_LOCUS6761</name>
</gene>
<keyword evidence="2" id="KW-0732">Signal</keyword>
<organism evidence="3">
    <name type="scientific">Alexandrium catenella</name>
    <name type="common">Red tide dinoflagellate</name>
    <name type="synonym">Gonyaulax catenella</name>
    <dbReference type="NCBI Taxonomy" id="2925"/>
    <lineage>
        <taxon>Eukaryota</taxon>
        <taxon>Sar</taxon>
        <taxon>Alveolata</taxon>
        <taxon>Dinophyceae</taxon>
        <taxon>Gonyaulacales</taxon>
        <taxon>Pyrocystaceae</taxon>
        <taxon>Alexandrium</taxon>
    </lineage>
</organism>
<sequence>MQVRSLLAALSLLVSMAFGEFVGLRGGSMNSALAGQEPSLHGQMSAMMADDGEDDPADSQGGFMQEEGGSNSAYIQDSAASLSAALGPRWDGTKLEADARRKTDALLKGIAGHNAVGSLSRMLGALP</sequence>
<accession>A0A7S1LBH7</accession>
<dbReference type="EMBL" id="HBGE01011532">
    <property type="protein sequence ID" value="CAD9099744.1"/>
    <property type="molecule type" value="Transcribed_RNA"/>
</dbReference>
<evidence type="ECO:0000313" key="3">
    <source>
        <dbReference type="EMBL" id="CAD9099744.1"/>
    </source>
</evidence>
<name>A0A7S1LBH7_ALECA</name>
<protein>
    <submittedName>
        <fullName evidence="3">Uncharacterized protein</fullName>
    </submittedName>
</protein>
<reference evidence="3" key="1">
    <citation type="submission" date="2021-01" db="EMBL/GenBank/DDBJ databases">
        <authorList>
            <person name="Corre E."/>
            <person name="Pelletier E."/>
            <person name="Niang G."/>
            <person name="Scheremetjew M."/>
            <person name="Finn R."/>
            <person name="Kale V."/>
            <person name="Holt S."/>
            <person name="Cochrane G."/>
            <person name="Meng A."/>
            <person name="Brown T."/>
            <person name="Cohen L."/>
        </authorList>
    </citation>
    <scope>NUCLEOTIDE SEQUENCE</scope>
    <source>
        <strain evidence="3">OF101</strain>
    </source>
</reference>
<proteinExistence type="predicted"/>